<comment type="caution">
    <text evidence="1">The sequence shown here is derived from an EMBL/GenBank/DDBJ whole genome shotgun (WGS) entry which is preliminary data.</text>
</comment>
<evidence type="ECO:0000313" key="2">
    <source>
        <dbReference type="Proteomes" id="UP000499080"/>
    </source>
</evidence>
<proteinExistence type="predicted"/>
<dbReference type="EMBL" id="BGPR01000290">
    <property type="protein sequence ID" value="GBM10800.1"/>
    <property type="molecule type" value="Genomic_DNA"/>
</dbReference>
<evidence type="ECO:0000313" key="1">
    <source>
        <dbReference type="EMBL" id="GBM10800.1"/>
    </source>
</evidence>
<sequence length="239" mass="26487">MGSRGPRGGSCLPNPPCTQSNWCNNLGYRYRGCRRRYVMVLVQPLGTSVDSSKALRSLLEGHIRPQQLGLRVMSCLPAAECGVMVTLQTNDMANLLETHINGHPELNGISDTLSVLYTVLSVVEMWSSLILGDHLFGRSSLVEAVVLRCAVWEYLATRTGNSYGLKLRMAQRGRGGSGPARVRDVQRVMTTGTRVFRHSVSLVFKFWVGRSEDVRSVPLAVLELGDRFFHSPHPFLPMS</sequence>
<dbReference type="Proteomes" id="UP000499080">
    <property type="component" value="Unassembled WGS sequence"/>
</dbReference>
<organism evidence="1 2">
    <name type="scientific">Araneus ventricosus</name>
    <name type="common">Orbweaver spider</name>
    <name type="synonym">Epeira ventricosa</name>
    <dbReference type="NCBI Taxonomy" id="182803"/>
    <lineage>
        <taxon>Eukaryota</taxon>
        <taxon>Metazoa</taxon>
        <taxon>Ecdysozoa</taxon>
        <taxon>Arthropoda</taxon>
        <taxon>Chelicerata</taxon>
        <taxon>Arachnida</taxon>
        <taxon>Araneae</taxon>
        <taxon>Araneomorphae</taxon>
        <taxon>Entelegynae</taxon>
        <taxon>Araneoidea</taxon>
        <taxon>Araneidae</taxon>
        <taxon>Araneus</taxon>
    </lineage>
</organism>
<dbReference type="AlphaFoldDB" id="A0A4Y2D252"/>
<name>A0A4Y2D252_ARAVE</name>
<keyword evidence="2" id="KW-1185">Reference proteome</keyword>
<gene>
    <name evidence="1" type="ORF">AVEN_174_1</name>
</gene>
<accession>A0A4Y2D252</accession>
<reference evidence="1 2" key="1">
    <citation type="journal article" date="2019" name="Sci. Rep.">
        <title>Orb-weaving spider Araneus ventricosus genome elucidates the spidroin gene catalogue.</title>
        <authorList>
            <person name="Kono N."/>
            <person name="Nakamura H."/>
            <person name="Ohtoshi R."/>
            <person name="Moran D.A.P."/>
            <person name="Shinohara A."/>
            <person name="Yoshida Y."/>
            <person name="Fujiwara M."/>
            <person name="Mori M."/>
            <person name="Tomita M."/>
            <person name="Arakawa K."/>
        </authorList>
    </citation>
    <scope>NUCLEOTIDE SEQUENCE [LARGE SCALE GENOMIC DNA]</scope>
</reference>
<protein>
    <submittedName>
        <fullName evidence="1">Uncharacterized protein</fullName>
    </submittedName>
</protein>